<protein>
    <submittedName>
        <fullName evidence="2">Uncharacterized protein</fullName>
    </submittedName>
</protein>
<sequence>MTGRNDEESIQAIHGRWINELQESLEVVKQNLFLLEKRVSNFESELAERAKVHRRIKAEISSLRAEMNRSGLKSIESGEGDKSR</sequence>
<reference evidence="2 3" key="1">
    <citation type="journal article" date="2016" name="Sci. Rep.">
        <title>Metabolic traits of an uncultured archaeal lineage -MSBL1- from brine pools of the Red Sea.</title>
        <authorList>
            <person name="Mwirichia R."/>
            <person name="Alam I."/>
            <person name="Rashid M."/>
            <person name="Vinu M."/>
            <person name="Ba-Alawi W."/>
            <person name="Anthony Kamau A."/>
            <person name="Kamanda Ngugi D."/>
            <person name="Goker M."/>
            <person name="Klenk H.P."/>
            <person name="Bajic V."/>
            <person name="Stingl U."/>
        </authorList>
    </citation>
    <scope>NUCLEOTIDE SEQUENCE [LARGE SCALE GENOMIC DNA]</scope>
    <source>
        <strain evidence="2">SCGC-AAA382M17</strain>
    </source>
</reference>
<comment type="caution">
    <text evidence="2">The sequence shown here is derived from an EMBL/GenBank/DDBJ whole genome shotgun (WGS) entry which is preliminary data.</text>
</comment>
<evidence type="ECO:0000313" key="2">
    <source>
        <dbReference type="EMBL" id="KXB08049.1"/>
    </source>
</evidence>
<dbReference type="EMBL" id="LHYI01000034">
    <property type="protein sequence ID" value="KXB08049.1"/>
    <property type="molecule type" value="Genomic_DNA"/>
</dbReference>
<keyword evidence="1" id="KW-0175">Coiled coil</keyword>
<dbReference type="Proteomes" id="UP000070633">
    <property type="component" value="Unassembled WGS sequence"/>
</dbReference>
<proteinExistence type="predicted"/>
<organism evidence="2 3">
    <name type="scientific">candidate division MSBL1 archaeon SCGC-AAA382M17</name>
    <dbReference type="NCBI Taxonomy" id="1698284"/>
    <lineage>
        <taxon>Archaea</taxon>
        <taxon>Methanobacteriati</taxon>
        <taxon>Methanobacteriota</taxon>
        <taxon>candidate division MSBL1</taxon>
    </lineage>
</organism>
<feature type="coiled-coil region" evidence="1">
    <location>
        <begin position="18"/>
        <end position="45"/>
    </location>
</feature>
<evidence type="ECO:0000313" key="3">
    <source>
        <dbReference type="Proteomes" id="UP000070633"/>
    </source>
</evidence>
<gene>
    <name evidence="2" type="ORF">AKJ55_01505</name>
</gene>
<name>A0ABR5TJG6_9EURY</name>
<accession>A0ABR5TJG6</accession>
<evidence type="ECO:0000256" key="1">
    <source>
        <dbReference type="SAM" id="Coils"/>
    </source>
</evidence>
<keyword evidence="3" id="KW-1185">Reference proteome</keyword>